<protein>
    <submittedName>
        <fullName evidence="2">DUF1641 domain-containing protein</fullName>
    </submittedName>
</protein>
<keyword evidence="3" id="KW-1185">Reference proteome</keyword>
<dbReference type="EMBL" id="CP096021">
    <property type="protein sequence ID" value="UPM44588.1"/>
    <property type="molecule type" value="Genomic_DNA"/>
</dbReference>
<geneLocation type="plasmid" evidence="2 3">
    <name>unnamed2</name>
</geneLocation>
<gene>
    <name evidence="2" type="ORF">MW046_16170</name>
</gene>
<evidence type="ECO:0000313" key="3">
    <source>
        <dbReference type="Proteomes" id="UP000831768"/>
    </source>
</evidence>
<keyword evidence="2" id="KW-0614">Plasmid</keyword>
<dbReference type="KEGG" id="haad:MW046_16170"/>
<organism evidence="2 3">
    <name type="scientific">Halocatena salina</name>
    <dbReference type="NCBI Taxonomy" id="2934340"/>
    <lineage>
        <taxon>Archaea</taxon>
        <taxon>Methanobacteriati</taxon>
        <taxon>Methanobacteriota</taxon>
        <taxon>Stenosarchaea group</taxon>
        <taxon>Halobacteria</taxon>
        <taxon>Halobacteriales</taxon>
        <taxon>Natronomonadaceae</taxon>
        <taxon>Halocatena</taxon>
    </lineage>
</organism>
<dbReference type="GeneID" id="71929615"/>
<dbReference type="Pfam" id="PF07849">
    <property type="entry name" value="DUF1641"/>
    <property type="match status" value="1"/>
</dbReference>
<reference evidence="2" key="1">
    <citation type="submission" date="2022-04" db="EMBL/GenBank/DDBJ databases">
        <title>Halocatena sp. nov., isolated from a salt lake.</title>
        <authorList>
            <person name="Cui H.-L."/>
        </authorList>
    </citation>
    <scope>NUCLEOTIDE SEQUENCE</scope>
    <source>
        <strain evidence="2">AD-1</strain>
        <plasmid evidence="2">unnamed2</plasmid>
    </source>
</reference>
<sequence>MADPTTTVPEAAMNRSSDRPKEGEQALRAVIEEYGDDYAAAAEYTDELENILETALLVLASADDEEVEYLTDSMITLVEAADAVSTDGTVALAEGIGENTGELSELLDAVCRLQHHGHVNMFVRIAETLSASLDEEEAEELAVALGDNGSEAAAAIDSMMELQREGHLDNLVELSRTLSALEVDESTVTGLNRVLNAVGEAEQEPKPVGLFGLIRSLGRRDVRTGLGYIVTVLKAQGRRLRKDV</sequence>
<dbReference type="AlphaFoldDB" id="A0A8U0A7V9"/>
<dbReference type="Proteomes" id="UP000831768">
    <property type="component" value="Plasmid unnamed2"/>
</dbReference>
<dbReference type="RefSeq" id="WP_247995242.1">
    <property type="nucleotide sequence ID" value="NZ_CP096021.1"/>
</dbReference>
<accession>A0A8U0A7V9</accession>
<name>A0A8U0A7V9_9EURY</name>
<proteinExistence type="predicted"/>
<evidence type="ECO:0000313" key="2">
    <source>
        <dbReference type="EMBL" id="UPM44588.1"/>
    </source>
</evidence>
<evidence type="ECO:0000256" key="1">
    <source>
        <dbReference type="SAM" id="MobiDB-lite"/>
    </source>
</evidence>
<feature type="region of interest" description="Disordered" evidence="1">
    <location>
        <begin position="1"/>
        <end position="23"/>
    </location>
</feature>
<dbReference type="InterPro" id="IPR012440">
    <property type="entry name" value="DUF1641"/>
</dbReference>